<gene>
    <name evidence="1" type="ORF">HETSPECPRED_002483</name>
</gene>
<organism evidence="1 2">
    <name type="scientific">Heterodermia speciosa</name>
    <dbReference type="NCBI Taxonomy" id="116794"/>
    <lineage>
        <taxon>Eukaryota</taxon>
        <taxon>Fungi</taxon>
        <taxon>Dikarya</taxon>
        <taxon>Ascomycota</taxon>
        <taxon>Pezizomycotina</taxon>
        <taxon>Lecanoromycetes</taxon>
        <taxon>OSLEUM clade</taxon>
        <taxon>Lecanoromycetidae</taxon>
        <taxon>Caliciales</taxon>
        <taxon>Physciaceae</taxon>
        <taxon>Heterodermia</taxon>
    </lineage>
</organism>
<keyword evidence="2" id="KW-1185">Reference proteome</keyword>
<comment type="caution">
    <text evidence="1">The sequence shown here is derived from an EMBL/GenBank/DDBJ whole genome shotgun (WGS) entry which is preliminary data.</text>
</comment>
<dbReference type="AlphaFoldDB" id="A0A8H3J4M4"/>
<dbReference type="Proteomes" id="UP000664521">
    <property type="component" value="Unassembled WGS sequence"/>
</dbReference>
<protein>
    <submittedName>
        <fullName evidence="1">Uncharacterized protein</fullName>
    </submittedName>
</protein>
<evidence type="ECO:0000313" key="1">
    <source>
        <dbReference type="EMBL" id="CAF9940671.1"/>
    </source>
</evidence>
<evidence type="ECO:0000313" key="2">
    <source>
        <dbReference type="Proteomes" id="UP000664521"/>
    </source>
</evidence>
<reference evidence="1" key="1">
    <citation type="submission" date="2021-03" db="EMBL/GenBank/DDBJ databases">
        <authorList>
            <person name="Tagirdzhanova G."/>
        </authorList>
    </citation>
    <scope>NUCLEOTIDE SEQUENCE</scope>
</reference>
<dbReference type="EMBL" id="CAJPDS010000159">
    <property type="protein sequence ID" value="CAF9940671.1"/>
    <property type="molecule type" value="Genomic_DNA"/>
</dbReference>
<accession>A0A8H3J4M4</accession>
<sequence length="226" mass="25517">MSQPTKGLIPQLLSLLDSTPKPLLLPARTYYPREIALKLYKDTRPQLDIPTLECRGERGEDYYFLGKLVEFKKNRLKSIYTPNMVEYPGEVAGIANLEDYIKKAFMQMLERLGVDNRTGDVKPNKATTNYFMLRPFYDQFIVPSVRDYFEWKDDVFGPDGVASKTYANEAVDGGFSATARNAGVITDYLTKPDKYVIKLAATVVGEVIQLETDMMEAAFDVAGPKL</sequence>
<proteinExistence type="predicted"/>
<name>A0A8H3J4M4_9LECA</name>